<evidence type="ECO:0000313" key="1">
    <source>
        <dbReference type="EMBL" id="RUR84156.1"/>
    </source>
</evidence>
<dbReference type="Proteomes" id="UP000268857">
    <property type="component" value="Unassembled WGS sequence"/>
</dbReference>
<dbReference type="EMBL" id="RSCJ01000005">
    <property type="protein sequence ID" value="RUR84156.1"/>
    <property type="molecule type" value="Genomic_DNA"/>
</dbReference>
<proteinExistence type="predicted"/>
<dbReference type="Pfam" id="PF23856">
    <property type="entry name" value="DUF7219"/>
    <property type="match status" value="1"/>
</dbReference>
<dbReference type="AlphaFoldDB" id="A0A3S1FRH2"/>
<dbReference type="STRING" id="211165.GCA_000317285_01009"/>
<dbReference type="OrthoDB" id="426986at2"/>
<comment type="caution">
    <text evidence="1">The sequence shown here is derived from an EMBL/GenBank/DDBJ whole genome shotgun (WGS) entry which is preliminary data.</text>
</comment>
<name>A0A3S1FRH2_CHLFR</name>
<organism evidence="1 2">
    <name type="scientific">Chlorogloeopsis fritschii PCC 6912</name>
    <dbReference type="NCBI Taxonomy" id="211165"/>
    <lineage>
        <taxon>Bacteria</taxon>
        <taxon>Bacillati</taxon>
        <taxon>Cyanobacteriota</taxon>
        <taxon>Cyanophyceae</taxon>
        <taxon>Nostocales</taxon>
        <taxon>Chlorogloeopsidaceae</taxon>
        <taxon>Chlorogloeopsis</taxon>
    </lineage>
</organism>
<protein>
    <submittedName>
        <fullName evidence="1">Uncharacterized protein</fullName>
    </submittedName>
</protein>
<dbReference type="RefSeq" id="WP_016873567.1">
    <property type="nucleotide sequence ID" value="NZ_AJLN01000046.1"/>
</dbReference>
<keyword evidence="2" id="KW-1185">Reference proteome</keyword>
<evidence type="ECO:0000313" key="2">
    <source>
        <dbReference type="Proteomes" id="UP000268857"/>
    </source>
</evidence>
<dbReference type="InterPro" id="IPR055643">
    <property type="entry name" value="DUF7219"/>
</dbReference>
<sequence>MITSTNYQFFCVDFWIIDDYQSEKNGESFVFASNGLDLSIAGFSLINYCFSQEESQVWNKYEKLLKNLAFPINIYGEKIDFLSRNAALILLNEISNQYSWELNCWLQNYIYPSWELQGKIDTPCVTNSSIIFKKDSAAKDLMKDKDDFLYGYSSYHGEVKPEKLTFNAFLQQFSQQVGYICALETNGKIRSEEAYQQIEELWKQLERLKDELGIGF</sequence>
<reference evidence="1 2" key="1">
    <citation type="journal article" date="2019" name="Genome Biol. Evol.">
        <title>Day and night: Metabolic profiles and evolutionary relationships of six axenic non-marine cyanobacteria.</title>
        <authorList>
            <person name="Will S.E."/>
            <person name="Henke P."/>
            <person name="Boedeker C."/>
            <person name="Huang S."/>
            <person name="Brinkmann H."/>
            <person name="Rohde M."/>
            <person name="Jarek M."/>
            <person name="Friedl T."/>
            <person name="Seufert S."/>
            <person name="Schumacher M."/>
            <person name="Overmann J."/>
            <person name="Neumann-Schaal M."/>
            <person name="Petersen J."/>
        </authorList>
    </citation>
    <scope>NUCLEOTIDE SEQUENCE [LARGE SCALE GENOMIC DNA]</scope>
    <source>
        <strain evidence="1 2">PCC 6912</strain>
    </source>
</reference>
<gene>
    <name evidence="1" type="ORF">PCC6912_17500</name>
</gene>
<accession>A0A3S1FRH2</accession>